<keyword evidence="3" id="KW-1185">Reference proteome</keyword>
<evidence type="ECO:0000313" key="3">
    <source>
        <dbReference type="Proteomes" id="UP001234178"/>
    </source>
</evidence>
<dbReference type="EMBL" id="JAOYFB010000038">
    <property type="protein sequence ID" value="KAK4025347.1"/>
    <property type="molecule type" value="Genomic_DNA"/>
</dbReference>
<keyword evidence="1" id="KW-1133">Transmembrane helix</keyword>
<feature type="transmembrane region" description="Helical" evidence="1">
    <location>
        <begin position="72"/>
        <end position="98"/>
    </location>
</feature>
<protein>
    <submittedName>
        <fullName evidence="2">Uncharacterized protein</fullName>
    </submittedName>
</protein>
<name>A0ABR0AJQ2_9CRUS</name>
<accession>A0ABR0AJQ2</accession>
<evidence type="ECO:0000313" key="2">
    <source>
        <dbReference type="EMBL" id="KAK4025347.1"/>
    </source>
</evidence>
<keyword evidence="1" id="KW-0812">Transmembrane</keyword>
<dbReference type="Proteomes" id="UP001234178">
    <property type="component" value="Unassembled WGS sequence"/>
</dbReference>
<reference evidence="2 3" key="1">
    <citation type="journal article" date="2023" name="Nucleic Acids Res.">
        <title>The hologenome of Daphnia magna reveals possible DNA methylation and microbiome-mediated evolution of the host genome.</title>
        <authorList>
            <person name="Chaturvedi A."/>
            <person name="Li X."/>
            <person name="Dhandapani V."/>
            <person name="Marshall H."/>
            <person name="Kissane S."/>
            <person name="Cuenca-Cambronero M."/>
            <person name="Asole G."/>
            <person name="Calvet F."/>
            <person name="Ruiz-Romero M."/>
            <person name="Marangio P."/>
            <person name="Guigo R."/>
            <person name="Rago D."/>
            <person name="Mirbahai L."/>
            <person name="Eastwood N."/>
            <person name="Colbourne J.K."/>
            <person name="Zhou J."/>
            <person name="Mallon E."/>
            <person name="Orsini L."/>
        </authorList>
    </citation>
    <scope>NUCLEOTIDE SEQUENCE [LARGE SCALE GENOMIC DNA]</scope>
    <source>
        <strain evidence="2">LRV0_1</strain>
    </source>
</reference>
<proteinExistence type="predicted"/>
<gene>
    <name evidence="2" type="ORF">OUZ56_014420</name>
</gene>
<evidence type="ECO:0000256" key="1">
    <source>
        <dbReference type="SAM" id="Phobius"/>
    </source>
</evidence>
<sequence>MTCKPSIMMQFRQMSLSATSSSQVYRSFFFFLGLFRILLYCNYFNSSILTSKWGGIFIFPGKKKKKKMRKMIHPVASIQIIFLNLRKLLIVLIMALLFNQW</sequence>
<organism evidence="2 3">
    <name type="scientific">Daphnia magna</name>
    <dbReference type="NCBI Taxonomy" id="35525"/>
    <lineage>
        <taxon>Eukaryota</taxon>
        <taxon>Metazoa</taxon>
        <taxon>Ecdysozoa</taxon>
        <taxon>Arthropoda</taxon>
        <taxon>Crustacea</taxon>
        <taxon>Branchiopoda</taxon>
        <taxon>Diplostraca</taxon>
        <taxon>Cladocera</taxon>
        <taxon>Anomopoda</taxon>
        <taxon>Daphniidae</taxon>
        <taxon>Daphnia</taxon>
    </lineage>
</organism>
<keyword evidence="1" id="KW-0472">Membrane</keyword>
<comment type="caution">
    <text evidence="2">The sequence shown here is derived from an EMBL/GenBank/DDBJ whole genome shotgun (WGS) entry which is preliminary data.</text>
</comment>
<feature type="transmembrane region" description="Helical" evidence="1">
    <location>
        <begin position="24"/>
        <end position="43"/>
    </location>
</feature>